<evidence type="ECO:0000256" key="1">
    <source>
        <dbReference type="SAM" id="MobiDB-lite"/>
    </source>
</evidence>
<dbReference type="Pfam" id="PF18742">
    <property type="entry name" value="DpnII-MboI"/>
    <property type="match status" value="1"/>
</dbReference>
<dbReference type="EMBL" id="JAVHUY010000037">
    <property type="protein sequence ID" value="MDQ7909083.1"/>
    <property type="molecule type" value="Genomic_DNA"/>
</dbReference>
<evidence type="ECO:0000313" key="2">
    <source>
        <dbReference type="EMBL" id="MDQ7909083.1"/>
    </source>
</evidence>
<comment type="caution">
    <text evidence="2">The sequence shown here is derived from an EMBL/GenBank/DDBJ whole genome shotgun (WGS) entry which is preliminary data.</text>
</comment>
<dbReference type="Proteomes" id="UP001230908">
    <property type="component" value="Unassembled WGS sequence"/>
</dbReference>
<organism evidence="2 3">
    <name type="scientific">Phytohabitans maris</name>
    <dbReference type="NCBI Taxonomy" id="3071409"/>
    <lineage>
        <taxon>Bacteria</taxon>
        <taxon>Bacillati</taxon>
        <taxon>Actinomycetota</taxon>
        <taxon>Actinomycetes</taxon>
        <taxon>Micromonosporales</taxon>
        <taxon>Micromonosporaceae</taxon>
    </lineage>
</organism>
<reference evidence="2 3" key="1">
    <citation type="submission" date="2023-08" db="EMBL/GenBank/DDBJ databases">
        <title>Phytohabitans sansha sp. nov., isolated from marine sediment.</title>
        <authorList>
            <person name="Zhao Y."/>
            <person name="Yi K."/>
        </authorList>
    </citation>
    <scope>NUCLEOTIDE SEQUENCE [LARGE SCALE GENOMIC DNA]</scope>
    <source>
        <strain evidence="2 3">ZYX-F-186</strain>
    </source>
</reference>
<gene>
    <name evidence="2" type="ORF">RB614_31630</name>
</gene>
<evidence type="ECO:0000313" key="3">
    <source>
        <dbReference type="Proteomes" id="UP001230908"/>
    </source>
</evidence>
<keyword evidence="3" id="KW-1185">Reference proteome</keyword>
<sequence length="434" mass="47834">MNSPTPEASEIVAQQLGSQLVVLERSLASANRPGNLDGLFAHHLLQGIDVSFTWDVNPLNGPWLDQHADRLGDAPVLAALGYARTHSTRHGNDVAQTTLVNGLRNLMRRDPLPADGVTFMHDPRQLLGIALAAAAVEAELPQVREWLLEALADSRFRADGAHLELLRRHVRAMLTDQASILPDPASSGDLVDLALTHLMVTAGTARFVDPDTDLPRVQRRILTGLLRTDAGELSVGEAALLRSAAGRIIDSTMLSRNHVGVVLRRFPAAMKRWRWDDPADMKHPIRWEVSSEREVQDIVWILLRAVFDDLVDEEPLPQLGHSSYRSDFGLPHLGVLVEIKYVRSAGEFKHIEKQVFEDSVAYLRDRTTYKKIIVFIYDASSSVQEHDVTTSALLALEDVIDVVIVSRPSQLPPPGADLGGTSPAARRSRTKKAA</sequence>
<accession>A0ABU0ZQ51</accession>
<name>A0ABU0ZQ51_9ACTN</name>
<dbReference type="RefSeq" id="WP_308716345.1">
    <property type="nucleotide sequence ID" value="NZ_JAVHUY010000037.1"/>
</dbReference>
<proteinExistence type="predicted"/>
<feature type="region of interest" description="Disordered" evidence="1">
    <location>
        <begin position="411"/>
        <end position="434"/>
    </location>
</feature>
<protein>
    <submittedName>
        <fullName evidence="2">Uncharacterized protein</fullName>
    </submittedName>
</protein>